<reference evidence="3" key="1">
    <citation type="submission" date="2015-09" db="EMBL/GenBank/DDBJ databases">
        <authorList>
            <person name="Rodrigo-Torres Lidia"/>
            <person name="Arahal R.David."/>
        </authorList>
    </citation>
    <scope>NUCLEOTIDE SEQUENCE [LARGE SCALE GENOMIC DNA]</scope>
    <source>
        <strain evidence="3">CECT 5114</strain>
    </source>
</reference>
<gene>
    <name evidence="2" type="ORF">TA5114_01711</name>
</gene>
<evidence type="ECO:0008006" key="4">
    <source>
        <dbReference type="Google" id="ProtNLM"/>
    </source>
</evidence>
<feature type="transmembrane region" description="Helical" evidence="1">
    <location>
        <begin position="137"/>
        <end position="159"/>
    </location>
</feature>
<protein>
    <recommendedName>
        <fullName evidence="4">DUF2867 domain-containing protein</fullName>
    </recommendedName>
</protein>
<sequence>MFSIRPCPHPETSYLKAYSSRPDHYTDCFETTAVDEVSLTELVEAFFTSPVLRLERKLLGLAGMPSTTAAVTALANGAGTKVSGWETEQRDENQLLLAIFQNGIRTWLMVERDGTGTKLFFGSAVVPKNAGSENPKLGWWVNAFMGFHLLYSRIVLAAAKFQVRRMKRRAATA</sequence>
<keyword evidence="1" id="KW-0812">Transmembrane</keyword>
<dbReference type="AlphaFoldDB" id="A0A0P1IQV9"/>
<dbReference type="RefSeq" id="WP_058314863.1">
    <property type="nucleotide sequence ID" value="NZ_CYTO01000019.1"/>
</dbReference>
<evidence type="ECO:0000313" key="2">
    <source>
        <dbReference type="EMBL" id="CUK25907.1"/>
    </source>
</evidence>
<evidence type="ECO:0000256" key="1">
    <source>
        <dbReference type="SAM" id="Phobius"/>
    </source>
</evidence>
<accession>A0A0P1IQV9</accession>
<name>A0A0P1IQV9_9RHOB</name>
<dbReference type="STRING" id="1715691.TA5113_01866"/>
<organism evidence="2 3">
    <name type="scientific">Cognatishimia activa</name>
    <dbReference type="NCBI Taxonomy" id="1715691"/>
    <lineage>
        <taxon>Bacteria</taxon>
        <taxon>Pseudomonadati</taxon>
        <taxon>Pseudomonadota</taxon>
        <taxon>Alphaproteobacteria</taxon>
        <taxon>Rhodobacterales</taxon>
        <taxon>Paracoccaceae</taxon>
        <taxon>Cognatishimia</taxon>
    </lineage>
</organism>
<dbReference type="EMBL" id="CYUE01000018">
    <property type="protein sequence ID" value="CUK25907.1"/>
    <property type="molecule type" value="Genomic_DNA"/>
</dbReference>
<evidence type="ECO:0000313" key="3">
    <source>
        <dbReference type="Proteomes" id="UP000051184"/>
    </source>
</evidence>
<keyword evidence="3" id="KW-1185">Reference proteome</keyword>
<keyword evidence="1" id="KW-0472">Membrane</keyword>
<proteinExistence type="predicted"/>
<keyword evidence="1" id="KW-1133">Transmembrane helix</keyword>
<dbReference type="Proteomes" id="UP000051184">
    <property type="component" value="Unassembled WGS sequence"/>
</dbReference>
<dbReference type="OrthoDB" id="7406076at2"/>